<feature type="compositionally biased region" description="Polar residues" evidence="1">
    <location>
        <begin position="82"/>
        <end position="102"/>
    </location>
</feature>
<accession>A0A7L5A0A4</accession>
<comment type="caution">
    <text evidence="2">The sequence shown here is derived from an EMBL/GenBank/DDBJ whole genome shotgun (WGS) entry which is preliminary data.</text>
</comment>
<evidence type="ECO:0000313" key="3">
    <source>
        <dbReference type="Proteomes" id="UP000326380"/>
    </source>
</evidence>
<gene>
    <name evidence="2" type="ORF">F0P96_07175</name>
</gene>
<dbReference type="Pfam" id="PF10685">
    <property type="entry name" value="KGG"/>
    <property type="match status" value="1"/>
</dbReference>
<reference evidence="2 3" key="1">
    <citation type="submission" date="2019-09" db="EMBL/GenBank/DDBJ databases">
        <title>Genome sequence of Hymenobacter sp. M3.</title>
        <authorList>
            <person name="Srinivasan S."/>
        </authorList>
    </citation>
    <scope>NUCLEOTIDE SEQUENCE [LARGE SCALE GENOMIC DNA]</scope>
    <source>
        <strain evidence="2 3">M3</strain>
    </source>
</reference>
<dbReference type="AlphaFoldDB" id="A0A7L5A0A4"/>
<organism evidence="2 3">
    <name type="scientific">Hymenobacter busanensis</name>
    <dbReference type="NCBI Taxonomy" id="2607656"/>
    <lineage>
        <taxon>Bacteria</taxon>
        <taxon>Pseudomonadati</taxon>
        <taxon>Bacteroidota</taxon>
        <taxon>Cytophagia</taxon>
        <taxon>Cytophagales</taxon>
        <taxon>Hymenobacteraceae</taxon>
        <taxon>Hymenobacter</taxon>
    </lineage>
</organism>
<dbReference type="RefSeq" id="WP_151078149.1">
    <property type="nucleotide sequence ID" value="NZ_CP047647.1"/>
</dbReference>
<feature type="compositionally biased region" description="Polar residues" evidence="1">
    <location>
        <begin position="1"/>
        <end position="10"/>
    </location>
</feature>
<protein>
    <submittedName>
        <fullName evidence="2">Uncharacterized protein</fullName>
    </submittedName>
</protein>
<name>A0A7L5A0A4_9BACT</name>
<dbReference type="Proteomes" id="UP000326380">
    <property type="component" value="Unassembled WGS sequence"/>
</dbReference>
<dbReference type="EMBL" id="VTWU01000002">
    <property type="protein sequence ID" value="KAA9338600.1"/>
    <property type="molecule type" value="Genomic_DNA"/>
</dbReference>
<keyword evidence="3" id="KW-1185">Reference proteome</keyword>
<feature type="compositionally biased region" description="Basic and acidic residues" evidence="1">
    <location>
        <begin position="61"/>
        <end position="75"/>
    </location>
</feature>
<sequence length="102" mass="10564">MATNSQTPRGSSSQQSSQAGKKGAEARTTSGTSNRGFASMDPEQQRRIAAEGGRASHQSGRGHEWTSQEAREAGRKGGMASGTRNANAQGSSPRNDSSAGNR</sequence>
<feature type="compositionally biased region" description="Polar residues" evidence="1">
    <location>
        <begin position="27"/>
        <end position="36"/>
    </location>
</feature>
<proteinExistence type="predicted"/>
<evidence type="ECO:0000313" key="2">
    <source>
        <dbReference type="EMBL" id="KAA9338600.1"/>
    </source>
</evidence>
<dbReference type="InterPro" id="IPR019626">
    <property type="entry name" value="Stress-induced_KGG_rpt"/>
</dbReference>
<feature type="region of interest" description="Disordered" evidence="1">
    <location>
        <begin position="1"/>
        <end position="102"/>
    </location>
</feature>
<evidence type="ECO:0000256" key="1">
    <source>
        <dbReference type="SAM" id="MobiDB-lite"/>
    </source>
</evidence>